<dbReference type="AlphaFoldDB" id="A0A0K1RBR7"/>
<protein>
    <submittedName>
        <fullName evidence="2">Uncharacterized protein</fullName>
    </submittedName>
</protein>
<dbReference type="Proteomes" id="UP000060016">
    <property type="component" value="Chromosome"/>
</dbReference>
<reference evidence="2 3" key="1">
    <citation type="submission" date="2015-08" db="EMBL/GenBank/DDBJ databases">
        <authorList>
            <person name="Babu N.S."/>
            <person name="Beckwith C.J."/>
            <person name="Beseler K.G."/>
            <person name="Brison A."/>
            <person name="Carone J.V."/>
            <person name="Caskin T.P."/>
            <person name="Diamond M."/>
            <person name="Durham M.E."/>
            <person name="Foxe J.M."/>
            <person name="Go M."/>
            <person name="Henderson B.A."/>
            <person name="Jones I.B."/>
            <person name="McGettigan J.A."/>
            <person name="Micheletti S.J."/>
            <person name="Nasrallah M.E."/>
            <person name="Ortiz D."/>
            <person name="Piller C.R."/>
            <person name="Privatt S.R."/>
            <person name="Schneider S.L."/>
            <person name="Sharp S."/>
            <person name="Smith T.C."/>
            <person name="Stanton J.D."/>
            <person name="Ullery H.E."/>
            <person name="Wilson R.J."/>
            <person name="Serrano M.G."/>
            <person name="Buck G."/>
            <person name="Lee V."/>
            <person name="Wang Y."/>
            <person name="Carvalho R."/>
            <person name="Voegtly L."/>
            <person name="Shi R."/>
            <person name="Duckworth R."/>
            <person name="Johnson A."/>
            <person name="Loviza R."/>
            <person name="Walstead R."/>
            <person name="Shah Z."/>
            <person name="Kiflezghi M."/>
            <person name="Wade K."/>
            <person name="Ball S.L."/>
            <person name="Bradley K.W."/>
            <person name="Asai D.J."/>
            <person name="Bowman C.A."/>
            <person name="Russell D.A."/>
            <person name="Pope W.H."/>
            <person name="Jacobs-Sera D."/>
            <person name="Hendrix R.W."/>
            <person name="Hatfull G.F."/>
        </authorList>
    </citation>
    <scope>NUCLEOTIDE SEQUENCE [LARGE SCALE GENOMIC DNA]</scope>
    <source>
        <strain evidence="2 3">PUDD_83A45</strain>
    </source>
</reference>
<gene>
    <name evidence="2" type="ORF">AK829_06520</name>
</gene>
<feature type="compositionally biased region" description="Basic and acidic residues" evidence="1">
    <location>
        <begin position="23"/>
        <end position="32"/>
    </location>
</feature>
<evidence type="ECO:0000313" key="3">
    <source>
        <dbReference type="Proteomes" id="UP000060016"/>
    </source>
</evidence>
<keyword evidence="3" id="KW-1185">Reference proteome</keyword>
<sequence length="63" mass="7521">MVMMLDTPQPEQHVQQPITRQRRTVERRDDNHTTPVKRQILAAVTLWRTLRGGLLQMMRRLQS</sequence>
<accession>A0A0K1RBR7</accession>
<dbReference type="KEGG" id="crie:AK829_06520"/>
<organism evidence="2 3">
    <name type="scientific">Corynebacterium riegelii</name>
    <dbReference type="NCBI Taxonomy" id="156976"/>
    <lineage>
        <taxon>Bacteria</taxon>
        <taxon>Bacillati</taxon>
        <taxon>Actinomycetota</taxon>
        <taxon>Actinomycetes</taxon>
        <taxon>Mycobacteriales</taxon>
        <taxon>Corynebacteriaceae</taxon>
        <taxon>Corynebacterium</taxon>
    </lineage>
</organism>
<dbReference type="EMBL" id="CP012342">
    <property type="protein sequence ID" value="AKV58877.1"/>
    <property type="molecule type" value="Genomic_DNA"/>
</dbReference>
<feature type="compositionally biased region" description="Polar residues" evidence="1">
    <location>
        <begin position="9"/>
        <end position="19"/>
    </location>
</feature>
<evidence type="ECO:0000256" key="1">
    <source>
        <dbReference type="SAM" id="MobiDB-lite"/>
    </source>
</evidence>
<proteinExistence type="predicted"/>
<feature type="region of interest" description="Disordered" evidence="1">
    <location>
        <begin position="1"/>
        <end position="36"/>
    </location>
</feature>
<evidence type="ECO:0000313" key="2">
    <source>
        <dbReference type="EMBL" id="AKV58877.1"/>
    </source>
</evidence>
<name>A0A0K1RBR7_9CORY</name>